<dbReference type="InterPro" id="IPR036148">
    <property type="entry name" value="MmgE/PrpD_sf"/>
</dbReference>
<dbReference type="InterPro" id="IPR042188">
    <property type="entry name" value="MmgE/PrpD_sf_2"/>
</dbReference>
<dbReference type="PANTHER" id="PTHR16943:SF8">
    <property type="entry name" value="2-METHYLCITRATE DEHYDRATASE"/>
    <property type="match status" value="1"/>
</dbReference>
<keyword evidence="5" id="KW-1185">Reference proteome</keyword>
<dbReference type="Gene3D" id="3.30.1330.120">
    <property type="entry name" value="2-methylcitrate dehydratase PrpD"/>
    <property type="match status" value="1"/>
</dbReference>
<dbReference type="InterPro" id="IPR045336">
    <property type="entry name" value="MmgE_PrpD_N"/>
</dbReference>
<evidence type="ECO:0000259" key="2">
    <source>
        <dbReference type="Pfam" id="PF03972"/>
    </source>
</evidence>
<proteinExistence type="inferred from homology"/>
<reference evidence="4" key="1">
    <citation type="submission" date="2022-10" db="EMBL/GenBank/DDBJ databases">
        <title>The complete genomes of actinobacterial strains from the NBC collection.</title>
        <authorList>
            <person name="Joergensen T.S."/>
            <person name="Alvarez Arevalo M."/>
            <person name="Sterndorff E.B."/>
            <person name="Faurdal D."/>
            <person name="Vuksanovic O."/>
            <person name="Mourched A.-S."/>
            <person name="Charusanti P."/>
            <person name="Shaw S."/>
            <person name="Blin K."/>
            <person name="Weber T."/>
        </authorList>
    </citation>
    <scope>NUCLEOTIDE SEQUENCE</scope>
    <source>
        <strain evidence="4">NBC_00256</strain>
    </source>
</reference>
<dbReference type="InterPro" id="IPR042183">
    <property type="entry name" value="MmgE/PrpD_sf_1"/>
</dbReference>
<organism evidence="4 5">
    <name type="scientific">Micromonospora globbae</name>
    <dbReference type="NCBI Taxonomy" id="1894969"/>
    <lineage>
        <taxon>Bacteria</taxon>
        <taxon>Bacillati</taxon>
        <taxon>Actinomycetota</taxon>
        <taxon>Actinomycetes</taxon>
        <taxon>Micromonosporales</taxon>
        <taxon>Micromonosporaceae</taxon>
        <taxon>Micromonospora</taxon>
    </lineage>
</organism>
<dbReference type="EMBL" id="CP108084">
    <property type="protein sequence ID" value="WUP52263.1"/>
    <property type="molecule type" value="Genomic_DNA"/>
</dbReference>
<dbReference type="Gene3D" id="1.10.4100.10">
    <property type="entry name" value="2-methylcitrate dehydratase PrpD"/>
    <property type="match status" value="1"/>
</dbReference>
<dbReference type="InterPro" id="IPR005656">
    <property type="entry name" value="MmgE_PrpD"/>
</dbReference>
<evidence type="ECO:0000256" key="1">
    <source>
        <dbReference type="ARBA" id="ARBA00006174"/>
    </source>
</evidence>
<feature type="domain" description="MmgE/PrpD C-terminal" evidence="3">
    <location>
        <begin position="277"/>
        <end position="454"/>
    </location>
</feature>
<accession>A0ABZ1SER8</accession>
<evidence type="ECO:0000313" key="4">
    <source>
        <dbReference type="EMBL" id="WUP52263.1"/>
    </source>
</evidence>
<dbReference type="RefSeq" id="WP_328853324.1">
    <property type="nucleotide sequence ID" value="NZ_CP108084.1"/>
</dbReference>
<dbReference type="SUPFAM" id="SSF103378">
    <property type="entry name" value="2-methylcitrate dehydratase PrpD"/>
    <property type="match status" value="1"/>
</dbReference>
<feature type="domain" description="MmgE/PrpD N-terminal" evidence="2">
    <location>
        <begin position="8"/>
        <end position="252"/>
    </location>
</feature>
<dbReference type="Proteomes" id="UP001432190">
    <property type="component" value="Chromosome"/>
</dbReference>
<comment type="similarity">
    <text evidence="1">Belongs to the PrpD family.</text>
</comment>
<sequence length="465" mass="48874">MAEHTLSRRIAELAAQTQVDRLPADVVASTRLRILDTLGLALRAQHLDSSRAVMDYVTDQGGRPEATAIGVQDRVPAALAALVNGTLAHSLDYDDTHLPSVLHPSAGVVPAALAAAEKVGASGADLVAAVAVGLETCVRIGMAGYDQESRNSTFFEHGQHATSICGALGGAVAAAMLHGLDADGIQSSLGVAASMASGIIEANRTGGTVKRLHCGWAAHSAVTAADLTRRGITGPPTALEGRFGFFQAFLHGTFDADQVTAGLGERWAVPDIFFKPYPANHFTHTTIDAAAELRQRGVRPTDVESIEVRVPGPVIRTIGEPIDIKRAPQTGYQAQFSAPYAVTVGLFGGGGLGAALEDYTDELATDPVRRELMAKVSVVSDPRCDAIFPYQFPAVLTARLSGGRTETVEVLTNRGGDQRPLTDDEVGRKFADNASAVLPAAEVERLRTTVLTLDTVADVRALLHL</sequence>
<dbReference type="Pfam" id="PF03972">
    <property type="entry name" value="MmgE_PrpD_N"/>
    <property type="match status" value="1"/>
</dbReference>
<gene>
    <name evidence="4" type="ORF">OG994_12405</name>
</gene>
<evidence type="ECO:0000313" key="5">
    <source>
        <dbReference type="Proteomes" id="UP001432190"/>
    </source>
</evidence>
<dbReference type="InterPro" id="IPR045337">
    <property type="entry name" value="MmgE_PrpD_C"/>
</dbReference>
<name>A0ABZ1SER8_9ACTN</name>
<dbReference type="Pfam" id="PF19305">
    <property type="entry name" value="MmgE_PrpD_C"/>
    <property type="match status" value="1"/>
</dbReference>
<evidence type="ECO:0000259" key="3">
    <source>
        <dbReference type="Pfam" id="PF19305"/>
    </source>
</evidence>
<dbReference type="PANTHER" id="PTHR16943">
    <property type="entry name" value="2-METHYLCITRATE DEHYDRATASE-RELATED"/>
    <property type="match status" value="1"/>
</dbReference>
<protein>
    <submittedName>
        <fullName evidence="4">MmgE/PrpD family protein</fullName>
    </submittedName>
</protein>